<proteinExistence type="inferred from homology"/>
<dbReference type="OrthoDB" id="9804774at2"/>
<sequence length="293" mass="30480">MKILEGKAAAVTGGGRGIGRGHCLALAEAGAGVIVNDIDPEAAAEVVGAIEAAGGEALASDANIGSRAGAEALVEACIDRFGRIDAMVNNAGNLRDRSFLKMSDEEFDQVWTVHVKGTFWCSQIAARAMREAGQGGAIVNTTSGAHFGSFGQTNYAASKGAIASMTYTWALELARYGIRVNAIGPTGTTRMSDTFAGEKLPFVDPELNGPLVAFLASDLAKAVSGQIFGSGGERVAHMVQPHYGKTLVREGGWTIEALAEHFMRQLPGEFGALGMLGQPYPFHDGVKAPEPAA</sequence>
<gene>
    <name evidence="5" type="ORF">DFR46_1362</name>
</gene>
<dbReference type="GO" id="GO:0016491">
    <property type="term" value="F:oxidoreductase activity"/>
    <property type="evidence" value="ECO:0007669"/>
    <property type="project" value="UniProtKB-KW"/>
</dbReference>
<dbReference type="InterPro" id="IPR057326">
    <property type="entry name" value="KR_dom"/>
</dbReference>
<evidence type="ECO:0000313" key="5">
    <source>
        <dbReference type="EMBL" id="RED16340.1"/>
    </source>
</evidence>
<accession>A0A3D9FEU6</accession>
<protein>
    <submittedName>
        <fullName evidence="5">3-oxoacyl-[acyl-carrier protein] reductase</fullName>
    </submittedName>
</protein>
<dbReference type="Gene3D" id="3.40.50.720">
    <property type="entry name" value="NAD(P)-binding Rossmann-like Domain"/>
    <property type="match status" value="1"/>
</dbReference>
<comment type="caution">
    <text evidence="5">The sequence shown here is derived from an EMBL/GenBank/DDBJ whole genome shotgun (WGS) entry which is preliminary data.</text>
</comment>
<dbReference type="InterPro" id="IPR051687">
    <property type="entry name" value="Peroxisomal_Beta-Oxidation"/>
</dbReference>
<dbReference type="InterPro" id="IPR002347">
    <property type="entry name" value="SDR_fam"/>
</dbReference>
<evidence type="ECO:0000256" key="1">
    <source>
        <dbReference type="ARBA" id="ARBA00006484"/>
    </source>
</evidence>
<dbReference type="Pfam" id="PF00106">
    <property type="entry name" value="adh_short"/>
    <property type="match status" value="1"/>
</dbReference>
<reference evidence="5 6" key="1">
    <citation type="submission" date="2018-07" db="EMBL/GenBank/DDBJ databases">
        <title>Genomic Encyclopedia of Type Strains, Phase IV (KMG-IV): sequencing the most valuable type-strain genomes for metagenomic binning, comparative biology and taxonomic classification.</title>
        <authorList>
            <person name="Goeker M."/>
        </authorList>
    </citation>
    <scope>NUCLEOTIDE SEQUENCE [LARGE SCALE GENOMIC DNA]</scope>
    <source>
        <strain evidence="5 6">DSM 26725</strain>
    </source>
</reference>
<dbReference type="PRINTS" id="PR00081">
    <property type="entry name" value="GDHRDH"/>
</dbReference>
<keyword evidence="2" id="KW-0560">Oxidoreductase</keyword>
<comment type="similarity">
    <text evidence="1 3">Belongs to the short-chain dehydrogenases/reductases (SDR) family.</text>
</comment>
<dbReference type="PANTHER" id="PTHR45024">
    <property type="entry name" value="DEHYDROGENASES, SHORT CHAIN"/>
    <property type="match status" value="1"/>
</dbReference>
<dbReference type="AlphaFoldDB" id="A0A3D9FEU6"/>
<dbReference type="SMART" id="SM00822">
    <property type="entry name" value="PKS_KR"/>
    <property type="match status" value="1"/>
</dbReference>
<organism evidence="5 6">
    <name type="scientific">Parasphingopyxis lamellibrachiae</name>
    <dbReference type="NCBI Taxonomy" id="680125"/>
    <lineage>
        <taxon>Bacteria</taxon>
        <taxon>Pseudomonadati</taxon>
        <taxon>Pseudomonadota</taxon>
        <taxon>Alphaproteobacteria</taxon>
        <taxon>Sphingomonadales</taxon>
        <taxon>Sphingomonadaceae</taxon>
        <taxon>Parasphingopyxis</taxon>
    </lineage>
</organism>
<evidence type="ECO:0000256" key="2">
    <source>
        <dbReference type="ARBA" id="ARBA00023002"/>
    </source>
</evidence>
<keyword evidence="6" id="KW-1185">Reference proteome</keyword>
<dbReference type="FunFam" id="3.40.50.720:FF:000084">
    <property type="entry name" value="Short-chain dehydrogenase reductase"/>
    <property type="match status" value="1"/>
</dbReference>
<dbReference type="PRINTS" id="PR00080">
    <property type="entry name" value="SDRFAMILY"/>
</dbReference>
<dbReference type="SUPFAM" id="SSF51735">
    <property type="entry name" value="NAD(P)-binding Rossmann-fold domains"/>
    <property type="match status" value="1"/>
</dbReference>
<dbReference type="RefSeq" id="WP_116235758.1">
    <property type="nucleotide sequence ID" value="NZ_QRDP01000004.1"/>
</dbReference>
<feature type="domain" description="Ketoreductase" evidence="4">
    <location>
        <begin position="7"/>
        <end position="186"/>
    </location>
</feature>
<dbReference type="Proteomes" id="UP000256310">
    <property type="component" value="Unassembled WGS sequence"/>
</dbReference>
<evidence type="ECO:0000313" key="6">
    <source>
        <dbReference type="Proteomes" id="UP000256310"/>
    </source>
</evidence>
<evidence type="ECO:0000256" key="3">
    <source>
        <dbReference type="RuleBase" id="RU000363"/>
    </source>
</evidence>
<dbReference type="PANTHER" id="PTHR45024:SF2">
    <property type="entry name" value="SCP2 DOMAIN-CONTAINING PROTEIN"/>
    <property type="match status" value="1"/>
</dbReference>
<name>A0A3D9FEU6_9SPHN</name>
<dbReference type="InterPro" id="IPR036291">
    <property type="entry name" value="NAD(P)-bd_dom_sf"/>
</dbReference>
<evidence type="ECO:0000259" key="4">
    <source>
        <dbReference type="SMART" id="SM00822"/>
    </source>
</evidence>
<dbReference type="EMBL" id="QRDP01000004">
    <property type="protein sequence ID" value="RED16340.1"/>
    <property type="molecule type" value="Genomic_DNA"/>
</dbReference>